<dbReference type="InterPro" id="IPR033425">
    <property type="entry name" value="MASE3"/>
</dbReference>
<dbReference type="InterPro" id="IPR005467">
    <property type="entry name" value="His_kinase_dom"/>
</dbReference>
<organism evidence="15 16">
    <name type="scientific">Mariprofundus erugo</name>
    <dbReference type="NCBI Taxonomy" id="2528639"/>
    <lineage>
        <taxon>Bacteria</taxon>
        <taxon>Pseudomonadati</taxon>
        <taxon>Pseudomonadota</taxon>
        <taxon>Candidatius Mariprofundia</taxon>
        <taxon>Mariprofundales</taxon>
        <taxon>Mariprofundaceae</taxon>
        <taxon>Mariprofundus</taxon>
    </lineage>
</organism>
<keyword evidence="3 9" id="KW-0597">Phosphoprotein</keyword>
<dbReference type="PROSITE" id="PS50112">
    <property type="entry name" value="PAS"/>
    <property type="match status" value="2"/>
</dbReference>
<dbReference type="CDD" id="cd00082">
    <property type="entry name" value="HisKA"/>
    <property type="match status" value="1"/>
</dbReference>
<feature type="domain" description="Histidine kinase" evidence="11">
    <location>
        <begin position="661"/>
        <end position="886"/>
    </location>
</feature>
<feature type="domain" description="PAS" evidence="13">
    <location>
        <begin position="398"/>
        <end position="469"/>
    </location>
</feature>
<dbReference type="SMART" id="SM00387">
    <property type="entry name" value="HATPase_c"/>
    <property type="match status" value="1"/>
</dbReference>
<keyword evidence="10" id="KW-0472">Membrane</keyword>
<dbReference type="SMART" id="SM00086">
    <property type="entry name" value="PAC"/>
    <property type="match status" value="3"/>
</dbReference>
<evidence type="ECO:0000256" key="1">
    <source>
        <dbReference type="ARBA" id="ARBA00000085"/>
    </source>
</evidence>
<feature type="transmembrane region" description="Helical" evidence="10">
    <location>
        <begin position="79"/>
        <end position="100"/>
    </location>
</feature>
<dbReference type="RefSeq" id="WP_138240211.1">
    <property type="nucleotide sequence ID" value="NZ_VBRY01000015.1"/>
</dbReference>
<feature type="transmembrane region" description="Helical" evidence="10">
    <location>
        <begin position="181"/>
        <end position="200"/>
    </location>
</feature>
<evidence type="ECO:0000259" key="12">
    <source>
        <dbReference type="PROSITE" id="PS50110"/>
    </source>
</evidence>
<sequence>MMADPRLPPAAKKLSLLHFKVLLEWHVWRVPLLLAVILIAASFYNYLLFHTLAELFTIVVAVVMFVVAAYSCKHTHDNFIMYLSTGYFWVAAMDLIHTLLYKGMAIYPVDVANNSTQFWIASRYAEALLLLSAPLLCNRWQNNGAKFALFGAIAASFYALIMSGYFPDAYIEGEGLTRFKIISEYIICVMLALALLNIYYHQEYLKTGVLPYLLLSIVLTIAAELAFTNYVSVYSEMNILGHLLRLFSFWLILHSIVRSSLHEPYEALDSSRALLQGLRDGIPDLIFYKDNEGVYVGCNQAFCDFVGKHEEADVIGRTDFDLFDRELAQFFRQNDREMLTSGEARQNDEWVSYPDGSRHLLDTLKTPFLDRAGRAIGLIGISRDITEKVRAQRMLEQERLQAQRYLDIAAVMLVALDNAGKITLMNKKGCQLLGYQEEEVIGRDWFELCMPDDTREKERLSYLQLMHGKGAAVDYDEAPVVTKDGRQKLIAFHQTLLSDSSSGIAGMLFSGEDMTARKNTEGRLRKLSRAIEQAGEAMVITDSHGTIEYINPAFTRVTGYLPDDVIGKNPRLLKSGRQDDSFYQRMWTQLSHGEVWQGKLIDRKKDGSLYPAMLTISPMVDDTGAITHYIGIQQDLTEYERLQEQFHHSQKMEAVGTLIGGIAHDFNNTLAGITGNLYLAKKAAGSLPDVVARLTSVEAFAFRASKMIHQLLTFSRKGEVEMNPIAITPFLKEVIKLQQVAVPENIRLTYQIDEITQSMSGDINLLQQVLINIINNARDAVEGVANPAIVIELKQCSVDAQFLIRHPEVTAGELACITIRDNGYGMSAEVAAHIFEPFFTTKGIGKGTGLGLAMVFGAVQSHGGVIEVDTEPEHGTAFHVYLPLEAGKSVDTAVADELIVEGKGEMILLADDESTLLATGRHVLESLGYRVLTATDGLQAVDLYMARQADIDLLILDVVMPNLGGVEAFQKIRRHRPDVKVLFATGYDKSKALTENGHVHPDMVISKPYSIARLSRMIRSLLDGDSARNSSAS</sequence>
<feature type="domain" description="PAC" evidence="14">
    <location>
        <begin position="594"/>
        <end position="648"/>
    </location>
</feature>
<dbReference type="InterPro" id="IPR035965">
    <property type="entry name" value="PAS-like_dom_sf"/>
</dbReference>
<dbReference type="GO" id="GO:0006355">
    <property type="term" value="P:regulation of DNA-templated transcription"/>
    <property type="evidence" value="ECO:0007669"/>
    <property type="project" value="InterPro"/>
</dbReference>
<reference evidence="15 16" key="1">
    <citation type="journal article" date="2019" name="Appl. Environ. Microbiol.">
        <title>Environmental Evidence and Genomic Insight of Iron-oxidizing Bacteria Preference Towards More Corrosion Resistant Stainless Steel at Higher Salinities.</title>
        <authorList>
            <person name="Garrison C.E."/>
            <person name="Price K.A."/>
            <person name="Field E.K."/>
        </authorList>
    </citation>
    <scope>NUCLEOTIDE SEQUENCE [LARGE SCALE GENOMIC DNA]</scope>
    <source>
        <strain evidence="15 16">P3</strain>
    </source>
</reference>
<evidence type="ECO:0000259" key="14">
    <source>
        <dbReference type="PROSITE" id="PS50113"/>
    </source>
</evidence>
<dbReference type="InterPro" id="IPR036890">
    <property type="entry name" value="HATPase_C_sf"/>
</dbReference>
<evidence type="ECO:0000313" key="16">
    <source>
        <dbReference type="Proteomes" id="UP000306585"/>
    </source>
</evidence>
<dbReference type="Gene3D" id="3.40.50.2300">
    <property type="match status" value="1"/>
</dbReference>
<dbReference type="Pfam" id="PF00989">
    <property type="entry name" value="PAS"/>
    <property type="match status" value="1"/>
</dbReference>
<evidence type="ECO:0000256" key="9">
    <source>
        <dbReference type="PROSITE-ProRule" id="PRU00169"/>
    </source>
</evidence>
<dbReference type="Pfam" id="PF13426">
    <property type="entry name" value="PAS_9"/>
    <property type="match status" value="1"/>
</dbReference>
<dbReference type="SMART" id="SM00091">
    <property type="entry name" value="PAS"/>
    <property type="match status" value="3"/>
</dbReference>
<evidence type="ECO:0000256" key="5">
    <source>
        <dbReference type="ARBA" id="ARBA00022741"/>
    </source>
</evidence>
<dbReference type="InterPro" id="IPR003661">
    <property type="entry name" value="HisK_dim/P_dom"/>
</dbReference>
<feature type="domain" description="PAC" evidence="14">
    <location>
        <begin position="345"/>
        <end position="397"/>
    </location>
</feature>
<dbReference type="EC" id="2.7.13.3" evidence="2"/>
<dbReference type="InterPro" id="IPR011006">
    <property type="entry name" value="CheY-like_superfamily"/>
</dbReference>
<keyword evidence="16" id="KW-1185">Reference proteome</keyword>
<dbReference type="PANTHER" id="PTHR43065:SF42">
    <property type="entry name" value="TWO-COMPONENT SENSOR PPRA"/>
    <property type="match status" value="1"/>
</dbReference>
<dbReference type="EMBL" id="VBRY01000015">
    <property type="protein sequence ID" value="TLS65557.1"/>
    <property type="molecule type" value="Genomic_DNA"/>
</dbReference>
<evidence type="ECO:0000256" key="6">
    <source>
        <dbReference type="ARBA" id="ARBA00022777"/>
    </source>
</evidence>
<evidence type="ECO:0000259" key="11">
    <source>
        <dbReference type="PROSITE" id="PS50109"/>
    </source>
</evidence>
<dbReference type="Proteomes" id="UP000306585">
    <property type="component" value="Unassembled WGS sequence"/>
</dbReference>
<dbReference type="InterPro" id="IPR004358">
    <property type="entry name" value="Sig_transdc_His_kin-like_C"/>
</dbReference>
<dbReference type="SMART" id="SM00448">
    <property type="entry name" value="REC"/>
    <property type="match status" value="1"/>
</dbReference>
<feature type="domain" description="PAC" evidence="14">
    <location>
        <begin position="474"/>
        <end position="526"/>
    </location>
</feature>
<keyword evidence="6" id="KW-0418">Kinase</keyword>
<dbReference type="Pfam" id="PF02518">
    <property type="entry name" value="HATPase_c"/>
    <property type="match status" value="1"/>
</dbReference>
<feature type="transmembrane region" description="Helical" evidence="10">
    <location>
        <begin position="21"/>
        <end position="41"/>
    </location>
</feature>
<keyword evidence="10" id="KW-0812">Transmembrane</keyword>
<feature type="domain" description="PAS" evidence="13">
    <location>
        <begin position="523"/>
        <end position="569"/>
    </location>
</feature>
<dbReference type="PROSITE" id="PS50113">
    <property type="entry name" value="PAC"/>
    <property type="match status" value="3"/>
</dbReference>
<evidence type="ECO:0000256" key="4">
    <source>
        <dbReference type="ARBA" id="ARBA00022679"/>
    </source>
</evidence>
<dbReference type="Pfam" id="PF17159">
    <property type="entry name" value="MASE3"/>
    <property type="match status" value="1"/>
</dbReference>
<feature type="transmembrane region" description="Helical" evidence="10">
    <location>
        <begin position="212"/>
        <end position="233"/>
    </location>
</feature>
<evidence type="ECO:0000313" key="15">
    <source>
        <dbReference type="EMBL" id="TLS65557.1"/>
    </source>
</evidence>
<dbReference type="InterPro" id="IPR013767">
    <property type="entry name" value="PAS_fold"/>
</dbReference>
<evidence type="ECO:0000259" key="13">
    <source>
        <dbReference type="PROSITE" id="PS50112"/>
    </source>
</evidence>
<dbReference type="Gene3D" id="3.30.565.10">
    <property type="entry name" value="Histidine kinase-like ATPase, C-terminal domain"/>
    <property type="match status" value="1"/>
</dbReference>
<keyword evidence="4" id="KW-0808">Transferase</keyword>
<keyword evidence="8" id="KW-0902">Two-component regulatory system</keyword>
<evidence type="ECO:0000256" key="10">
    <source>
        <dbReference type="SAM" id="Phobius"/>
    </source>
</evidence>
<evidence type="ECO:0000256" key="3">
    <source>
        <dbReference type="ARBA" id="ARBA00022553"/>
    </source>
</evidence>
<dbReference type="Pfam" id="PF00072">
    <property type="entry name" value="Response_reg"/>
    <property type="match status" value="1"/>
</dbReference>
<dbReference type="PRINTS" id="PR00344">
    <property type="entry name" value="BCTRLSENSOR"/>
</dbReference>
<name>A0A5R9GMQ0_9PROT</name>
<comment type="caution">
    <text evidence="15">The sequence shown here is derived from an EMBL/GenBank/DDBJ whole genome shotgun (WGS) entry which is preliminary data.</text>
</comment>
<dbReference type="Pfam" id="PF08448">
    <property type="entry name" value="PAS_4"/>
    <property type="match status" value="1"/>
</dbReference>
<dbReference type="InterPro" id="IPR003594">
    <property type="entry name" value="HATPase_dom"/>
</dbReference>
<feature type="modified residue" description="4-aspartylphosphate" evidence="9">
    <location>
        <position position="957"/>
    </location>
</feature>
<dbReference type="NCBIfam" id="TIGR00229">
    <property type="entry name" value="sensory_box"/>
    <property type="match status" value="3"/>
</dbReference>
<evidence type="ECO:0000256" key="8">
    <source>
        <dbReference type="ARBA" id="ARBA00023012"/>
    </source>
</evidence>
<dbReference type="GO" id="GO:0000155">
    <property type="term" value="F:phosphorelay sensor kinase activity"/>
    <property type="evidence" value="ECO:0007669"/>
    <property type="project" value="InterPro"/>
</dbReference>
<dbReference type="InterPro" id="IPR001789">
    <property type="entry name" value="Sig_transdc_resp-reg_receiver"/>
</dbReference>
<dbReference type="InterPro" id="IPR036097">
    <property type="entry name" value="HisK_dim/P_sf"/>
</dbReference>
<dbReference type="InterPro" id="IPR001610">
    <property type="entry name" value="PAC"/>
</dbReference>
<feature type="transmembrane region" description="Helical" evidence="10">
    <location>
        <begin position="47"/>
        <end position="72"/>
    </location>
</feature>
<dbReference type="PROSITE" id="PS50110">
    <property type="entry name" value="RESPONSE_REGULATORY"/>
    <property type="match status" value="1"/>
</dbReference>
<dbReference type="Gene3D" id="1.10.287.130">
    <property type="match status" value="1"/>
</dbReference>
<evidence type="ECO:0000256" key="7">
    <source>
        <dbReference type="ARBA" id="ARBA00022840"/>
    </source>
</evidence>
<keyword evidence="7" id="KW-0067">ATP-binding</keyword>
<dbReference type="InterPro" id="IPR000014">
    <property type="entry name" value="PAS"/>
</dbReference>
<dbReference type="SUPFAM" id="SSF47384">
    <property type="entry name" value="Homodimeric domain of signal transducing histidine kinase"/>
    <property type="match status" value="1"/>
</dbReference>
<keyword evidence="10" id="KW-1133">Transmembrane helix</keyword>
<dbReference type="PROSITE" id="PS50109">
    <property type="entry name" value="HIS_KIN"/>
    <property type="match status" value="1"/>
</dbReference>
<dbReference type="AlphaFoldDB" id="A0A5R9GMQ0"/>
<dbReference type="CDD" id="cd00130">
    <property type="entry name" value="PAS"/>
    <property type="match status" value="3"/>
</dbReference>
<feature type="transmembrane region" description="Helical" evidence="10">
    <location>
        <begin position="147"/>
        <end position="166"/>
    </location>
</feature>
<keyword evidence="5" id="KW-0547">Nucleotide-binding</keyword>
<feature type="domain" description="Response regulatory" evidence="12">
    <location>
        <begin position="906"/>
        <end position="1022"/>
    </location>
</feature>
<dbReference type="InterPro" id="IPR000700">
    <property type="entry name" value="PAS-assoc_C"/>
</dbReference>
<dbReference type="SUPFAM" id="SSF55874">
    <property type="entry name" value="ATPase domain of HSP90 chaperone/DNA topoisomerase II/histidine kinase"/>
    <property type="match status" value="1"/>
</dbReference>
<comment type="catalytic activity">
    <reaction evidence="1">
        <text>ATP + protein L-histidine = ADP + protein N-phospho-L-histidine.</text>
        <dbReference type="EC" id="2.7.13.3"/>
    </reaction>
</comment>
<dbReference type="Gene3D" id="3.30.450.20">
    <property type="entry name" value="PAS domain"/>
    <property type="match status" value="3"/>
</dbReference>
<dbReference type="SUPFAM" id="SSF52172">
    <property type="entry name" value="CheY-like"/>
    <property type="match status" value="1"/>
</dbReference>
<dbReference type="PANTHER" id="PTHR43065">
    <property type="entry name" value="SENSOR HISTIDINE KINASE"/>
    <property type="match status" value="1"/>
</dbReference>
<accession>A0A5R9GMQ0</accession>
<protein>
    <recommendedName>
        <fullName evidence="2">histidine kinase</fullName>
        <ecNumber evidence="2">2.7.13.3</ecNumber>
    </recommendedName>
</protein>
<dbReference type="SUPFAM" id="SSF55785">
    <property type="entry name" value="PYP-like sensor domain (PAS domain)"/>
    <property type="match status" value="3"/>
</dbReference>
<gene>
    <name evidence="15" type="ORF">FEF65_12785</name>
</gene>
<dbReference type="InterPro" id="IPR013656">
    <property type="entry name" value="PAS_4"/>
</dbReference>
<proteinExistence type="predicted"/>
<evidence type="ECO:0000256" key="2">
    <source>
        <dbReference type="ARBA" id="ARBA00012438"/>
    </source>
</evidence>
<dbReference type="GO" id="GO:0005524">
    <property type="term" value="F:ATP binding"/>
    <property type="evidence" value="ECO:0007669"/>
    <property type="project" value="UniProtKB-KW"/>
</dbReference>